<dbReference type="PROSITE" id="PS00086">
    <property type="entry name" value="CYTOCHROME_P450"/>
    <property type="match status" value="1"/>
</dbReference>
<comment type="cofactor">
    <cofactor evidence="1 13">
        <name>heme</name>
        <dbReference type="ChEBI" id="CHEBI:30413"/>
    </cofactor>
</comment>
<dbReference type="Proteomes" id="UP001329430">
    <property type="component" value="Chromosome 8"/>
</dbReference>
<keyword evidence="16" id="KW-1185">Reference proteome</keyword>
<comment type="caution">
    <text evidence="15">The sequence shown here is derived from an EMBL/GenBank/DDBJ whole genome shotgun (WGS) entry which is preliminary data.</text>
</comment>
<keyword evidence="11 14" id="KW-0503">Monooxygenase</keyword>
<dbReference type="InterPro" id="IPR036396">
    <property type="entry name" value="Cyt_P450_sf"/>
</dbReference>
<dbReference type="GO" id="GO:0020037">
    <property type="term" value="F:heme binding"/>
    <property type="evidence" value="ECO:0007669"/>
    <property type="project" value="InterPro"/>
</dbReference>
<evidence type="ECO:0000256" key="11">
    <source>
        <dbReference type="ARBA" id="ARBA00023033"/>
    </source>
</evidence>
<evidence type="ECO:0000256" key="9">
    <source>
        <dbReference type="ARBA" id="ARBA00023002"/>
    </source>
</evidence>
<evidence type="ECO:0000256" key="13">
    <source>
        <dbReference type="PIRSR" id="PIRSR602401-1"/>
    </source>
</evidence>
<dbReference type="InterPro" id="IPR001128">
    <property type="entry name" value="Cyt_P450"/>
</dbReference>
<reference evidence="15 16" key="1">
    <citation type="journal article" date="2024" name="Insects">
        <title>An Improved Chromosome-Level Genome Assembly of the Firefly Pyrocoelia pectoralis.</title>
        <authorList>
            <person name="Fu X."/>
            <person name="Meyer-Rochow V.B."/>
            <person name="Ballantyne L."/>
            <person name="Zhu X."/>
        </authorList>
    </citation>
    <scope>NUCLEOTIDE SEQUENCE [LARGE SCALE GENOMIC DNA]</scope>
    <source>
        <strain evidence="15">XCY_ONT2</strain>
    </source>
</reference>
<evidence type="ECO:0000313" key="15">
    <source>
        <dbReference type="EMBL" id="KAK5640028.1"/>
    </source>
</evidence>
<dbReference type="GO" id="GO:0016705">
    <property type="term" value="F:oxidoreductase activity, acting on paired donors, with incorporation or reduction of molecular oxygen"/>
    <property type="evidence" value="ECO:0007669"/>
    <property type="project" value="InterPro"/>
</dbReference>
<evidence type="ECO:0000313" key="16">
    <source>
        <dbReference type="Proteomes" id="UP001329430"/>
    </source>
</evidence>
<evidence type="ECO:0000256" key="4">
    <source>
        <dbReference type="ARBA" id="ARBA00010617"/>
    </source>
</evidence>
<evidence type="ECO:0000256" key="2">
    <source>
        <dbReference type="ARBA" id="ARBA00004174"/>
    </source>
</evidence>
<dbReference type="PANTHER" id="PTHR24292:SF100">
    <property type="entry name" value="CYTOCHROME P450 6A16, ISOFORM B-RELATED"/>
    <property type="match status" value="1"/>
</dbReference>
<evidence type="ECO:0000256" key="14">
    <source>
        <dbReference type="RuleBase" id="RU000461"/>
    </source>
</evidence>
<proteinExistence type="inferred from homology"/>
<evidence type="ECO:0000256" key="5">
    <source>
        <dbReference type="ARBA" id="ARBA00022617"/>
    </source>
</evidence>
<evidence type="ECO:0000256" key="1">
    <source>
        <dbReference type="ARBA" id="ARBA00001971"/>
    </source>
</evidence>
<evidence type="ECO:0000256" key="6">
    <source>
        <dbReference type="ARBA" id="ARBA00022723"/>
    </source>
</evidence>
<dbReference type="AlphaFoldDB" id="A0AAN7ZIA2"/>
<dbReference type="InterPro" id="IPR017972">
    <property type="entry name" value="Cyt_P450_CS"/>
</dbReference>
<evidence type="ECO:0000256" key="7">
    <source>
        <dbReference type="ARBA" id="ARBA00022824"/>
    </source>
</evidence>
<dbReference type="Gene3D" id="1.10.630.10">
    <property type="entry name" value="Cytochrome P450"/>
    <property type="match status" value="1"/>
</dbReference>
<comment type="similarity">
    <text evidence="4 14">Belongs to the cytochrome P450 family.</text>
</comment>
<keyword evidence="9 14" id="KW-0560">Oxidoreductase</keyword>
<feature type="binding site" description="axial binding residue" evidence="13">
    <location>
        <position position="137"/>
    </location>
    <ligand>
        <name>heme</name>
        <dbReference type="ChEBI" id="CHEBI:30413"/>
    </ligand>
    <ligandPart>
        <name>Fe</name>
        <dbReference type="ChEBI" id="CHEBI:18248"/>
    </ligandPart>
</feature>
<keyword evidence="12" id="KW-0472">Membrane</keyword>
<keyword evidence="8" id="KW-0492">Microsome</keyword>
<protein>
    <recommendedName>
        <fullName evidence="17">Cytochrome P450</fullName>
    </recommendedName>
</protein>
<evidence type="ECO:0008006" key="17">
    <source>
        <dbReference type="Google" id="ProtNLM"/>
    </source>
</evidence>
<dbReference type="GO" id="GO:0005506">
    <property type="term" value="F:iron ion binding"/>
    <property type="evidence" value="ECO:0007669"/>
    <property type="project" value="InterPro"/>
</dbReference>
<accession>A0AAN7ZIA2</accession>
<dbReference type="EMBL" id="JAVRBK010000008">
    <property type="protein sequence ID" value="KAK5640028.1"/>
    <property type="molecule type" value="Genomic_DNA"/>
</dbReference>
<organism evidence="15 16">
    <name type="scientific">Pyrocoelia pectoralis</name>
    <dbReference type="NCBI Taxonomy" id="417401"/>
    <lineage>
        <taxon>Eukaryota</taxon>
        <taxon>Metazoa</taxon>
        <taxon>Ecdysozoa</taxon>
        <taxon>Arthropoda</taxon>
        <taxon>Hexapoda</taxon>
        <taxon>Insecta</taxon>
        <taxon>Pterygota</taxon>
        <taxon>Neoptera</taxon>
        <taxon>Endopterygota</taxon>
        <taxon>Coleoptera</taxon>
        <taxon>Polyphaga</taxon>
        <taxon>Elateriformia</taxon>
        <taxon>Elateroidea</taxon>
        <taxon>Lampyridae</taxon>
        <taxon>Lampyrinae</taxon>
        <taxon>Pyrocoelia</taxon>
    </lineage>
</organism>
<dbReference type="Pfam" id="PF00067">
    <property type="entry name" value="p450"/>
    <property type="match status" value="1"/>
</dbReference>
<evidence type="ECO:0000256" key="3">
    <source>
        <dbReference type="ARBA" id="ARBA00004406"/>
    </source>
</evidence>
<name>A0AAN7ZIA2_9COLE</name>
<dbReference type="SUPFAM" id="SSF48264">
    <property type="entry name" value="Cytochrome P450"/>
    <property type="match status" value="1"/>
</dbReference>
<dbReference type="InterPro" id="IPR002401">
    <property type="entry name" value="Cyt_P450_E_grp-I"/>
</dbReference>
<keyword evidence="7" id="KW-0256">Endoplasmic reticulum</keyword>
<dbReference type="InterPro" id="IPR050476">
    <property type="entry name" value="Insect_CytP450_Detox"/>
</dbReference>
<evidence type="ECO:0000256" key="12">
    <source>
        <dbReference type="ARBA" id="ARBA00023136"/>
    </source>
</evidence>
<dbReference type="GO" id="GO:0004497">
    <property type="term" value="F:monooxygenase activity"/>
    <property type="evidence" value="ECO:0007669"/>
    <property type="project" value="UniProtKB-KW"/>
</dbReference>
<comment type="subcellular location">
    <subcellularLocation>
        <location evidence="3">Endoplasmic reticulum membrane</location>
        <topology evidence="3">Peripheral membrane protein</topology>
    </subcellularLocation>
    <subcellularLocation>
        <location evidence="2">Microsome membrane</location>
        <topology evidence="2">Peripheral membrane protein</topology>
    </subcellularLocation>
</comment>
<dbReference type="PRINTS" id="PR00463">
    <property type="entry name" value="EP450I"/>
</dbReference>
<sequence>MAGFETTAASVSFTLFELALNKEIQNKVREEIKTVLGKHNGKITYEAIQEMGYLNNCLYESLRKYPLVHTNTRICTKSYKIPNSDVVINKGTYVFLPMYALHRDPEYFPDPEKYDPDRFSIGQPSAFLPFGDGPRKCIGYAFGILQIKVVLAVLLSHFNFFVHPDTKTPIEFSPIFTLRALSPLKLTAEQIKN</sequence>
<keyword evidence="5 13" id="KW-0349">Heme</keyword>
<dbReference type="PANTHER" id="PTHR24292">
    <property type="entry name" value="CYTOCHROME P450"/>
    <property type="match status" value="1"/>
</dbReference>
<dbReference type="GO" id="GO:0005789">
    <property type="term" value="C:endoplasmic reticulum membrane"/>
    <property type="evidence" value="ECO:0007669"/>
    <property type="project" value="UniProtKB-SubCell"/>
</dbReference>
<keyword evidence="10 13" id="KW-0408">Iron</keyword>
<gene>
    <name evidence="15" type="ORF">RI129_010839</name>
</gene>
<dbReference type="PRINTS" id="PR00385">
    <property type="entry name" value="P450"/>
</dbReference>
<evidence type="ECO:0000256" key="8">
    <source>
        <dbReference type="ARBA" id="ARBA00022848"/>
    </source>
</evidence>
<keyword evidence="6 13" id="KW-0479">Metal-binding</keyword>
<evidence type="ECO:0000256" key="10">
    <source>
        <dbReference type="ARBA" id="ARBA00023004"/>
    </source>
</evidence>